<proteinExistence type="predicted"/>
<organism evidence="1 2">
    <name type="scientific">Labilibaculum antarcticum</name>
    <dbReference type="NCBI Taxonomy" id="1717717"/>
    <lineage>
        <taxon>Bacteria</taxon>
        <taxon>Pseudomonadati</taxon>
        <taxon>Bacteroidota</taxon>
        <taxon>Bacteroidia</taxon>
        <taxon>Marinilabiliales</taxon>
        <taxon>Marinifilaceae</taxon>
        <taxon>Labilibaculum</taxon>
    </lineage>
</organism>
<reference evidence="1 2" key="1">
    <citation type="journal article" date="2018" name="Mar. Genomics">
        <title>Complete genome sequence of Marinifilaceae bacterium strain SPP2, isolated from the Antarctic marine sediment.</title>
        <authorList>
            <person name="Watanabe M."/>
            <person name="Kojima H."/>
            <person name="Fukui M."/>
        </authorList>
    </citation>
    <scope>NUCLEOTIDE SEQUENCE [LARGE SCALE GENOMIC DNA]</scope>
    <source>
        <strain evidence="1 2">SPP2</strain>
    </source>
</reference>
<evidence type="ECO:0000313" key="1">
    <source>
        <dbReference type="EMBL" id="BAX80580.1"/>
    </source>
</evidence>
<reference evidence="2" key="2">
    <citation type="journal article" date="2020" name="Antonie Van Leeuwenhoek">
        <title>Labilibaculum antarcticum sp. nov., a novel facultative anaerobic, psychrotorelant bacterium isolated from marine sediment of Antarctica.</title>
        <authorList>
            <person name="Watanabe M."/>
            <person name="Kojima H."/>
            <person name="Fukui M."/>
        </authorList>
    </citation>
    <scope>NUCLEOTIDE SEQUENCE [LARGE SCALE GENOMIC DNA]</scope>
    <source>
        <strain evidence="2">SPP2</strain>
    </source>
</reference>
<dbReference type="EMBL" id="AP018042">
    <property type="protein sequence ID" value="BAX80580.1"/>
    <property type="molecule type" value="Genomic_DNA"/>
</dbReference>
<dbReference type="KEGG" id="mbas:ALGA_2248"/>
<dbReference type="OrthoDB" id="840060at2"/>
<name>A0A1Y1CJW7_9BACT</name>
<protein>
    <submittedName>
        <fullName evidence="1">Uncharacterized protein</fullName>
    </submittedName>
</protein>
<dbReference type="RefSeq" id="WP_096429425.1">
    <property type="nucleotide sequence ID" value="NZ_AP018042.1"/>
</dbReference>
<dbReference type="Proteomes" id="UP000218267">
    <property type="component" value="Chromosome"/>
</dbReference>
<gene>
    <name evidence="1" type="ORF">ALGA_2248</name>
</gene>
<evidence type="ECO:0000313" key="2">
    <source>
        <dbReference type="Proteomes" id="UP000218267"/>
    </source>
</evidence>
<keyword evidence="2" id="KW-1185">Reference proteome</keyword>
<accession>A0A1Y1CJW7</accession>
<sequence>MLEQTKIVLANVSFDFALFRKELTKAIEWLTPTDIEELKNWCLENYSGRYHEILSDVINPQLTF</sequence>
<dbReference type="AlphaFoldDB" id="A0A1Y1CJW7"/>